<protein>
    <submittedName>
        <fullName evidence="4">MBL fold metallo-hydrolase</fullName>
    </submittedName>
</protein>
<dbReference type="PANTHER" id="PTHR11203:SF37">
    <property type="entry name" value="INTEGRATOR COMPLEX SUBUNIT 11"/>
    <property type="match status" value="1"/>
</dbReference>
<evidence type="ECO:0000259" key="3">
    <source>
        <dbReference type="SMART" id="SM01027"/>
    </source>
</evidence>
<dbReference type="SMART" id="SM00849">
    <property type="entry name" value="Lactamase_B"/>
    <property type="match status" value="1"/>
</dbReference>
<sequence>MQLVQSDNTRITFYGGAGEVTGVSILLETRGGEEKGARILLDCGLLQREHACDATNAADFAFAPASLDALVVSHAHADHIGRIPRLVRHGFRGHIHSTAPTKELAALMFEDAYTIMRSEADTHGCELLYEHKDITQALSQWRVYGYHEPVRLSDGVSAEFLDAGHILGSAMVRLTRAGRTLLFTGDLGNSPEPLLRDTESPAGAEYLITESVYGDRAHEGRAGRKEALRRAIEDARARKGTLLIPSFSIERTQILLHEINSMVESGDLAPIPVYLDSPLAIRVTDVYRRFAAYLNDEVQARIAAGDDPFDFSGLSLTPKAEQSEGIHRAPDPKIIIAGSGMSHGGRIREHERRYLSDKNAAVLFVGYQSPGSLGRRIRDGAKEVSIDGVRVKVRAHIGEVTGYSGHKDRDALLAFAEQAAPTLKNVFVALGETRSSAFLAQRIRDFLDLETVVPERGASYTIEW</sequence>
<dbReference type="GO" id="GO:0004521">
    <property type="term" value="F:RNA endonuclease activity"/>
    <property type="evidence" value="ECO:0007669"/>
    <property type="project" value="TreeGrafter"/>
</dbReference>
<comment type="caution">
    <text evidence="4">The sequence shown here is derived from an EMBL/GenBank/DDBJ whole genome shotgun (WGS) entry which is preliminary data.</text>
</comment>
<dbReference type="Pfam" id="PF16661">
    <property type="entry name" value="Lactamase_B_6"/>
    <property type="match status" value="1"/>
</dbReference>
<feature type="domain" description="Metallo-beta-lactamase" evidence="2">
    <location>
        <begin position="21"/>
        <end position="247"/>
    </location>
</feature>
<dbReference type="PANTHER" id="PTHR11203">
    <property type="entry name" value="CLEAVAGE AND POLYADENYLATION SPECIFICITY FACTOR FAMILY MEMBER"/>
    <property type="match status" value="1"/>
</dbReference>
<dbReference type="AlphaFoldDB" id="A0A2H0U8Q4"/>
<feature type="domain" description="Beta-Casp" evidence="3">
    <location>
        <begin position="252"/>
        <end position="377"/>
    </location>
</feature>
<dbReference type="Pfam" id="PF10996">
    <property type="entry name" value="Beta-Casp"/>
    <property type="match status" value="1"/>
</dbReference>
<dbReference type="Pfam" id="PF07521">
    <property type="entry name" value="RMMBL"/>
    <property type="match status" value="1"/>
</dbReference>
<gene>
    <name evidence="4" type="ORF">COU20_00490</name>
</gene>
<proteinExistence type="predicted"/>
<evidence type="ECO:0000313" key="5">
    <source>
        <dbReference type="Proteomes" id="UP000231379"/>
    </source>
</evidence>
<dbReference type="Gene3D" id="3.40.50.10890">
    <property type="match status" value="1"/>
</dbReference>
<dbReference type="InterPro" id="IPR036866">
    <property type="entry name" value="RibonucZ/Hydroxyglut_hydro"/>
</dbReference>
<dbReference type="InterPro" id="IPR050698">
    <property type="entry name" value="MBL"/>
</dbReference>
<dbReference type="InterPro" id="IPR001279">
    <property type="entry name" value="Metallo-B-lactamas"/>
</dbReference>
<dbReference type="SMART" id="SM01027">
    <property type="entry name" value="Beta-Casp"/>
    <property type="match status" value="1"/>
</dbReference>
<reference evidence="5" key="1">
    <citation type="submission" date="2017-09" db="EMBL/GenBank/DDBJ databases">
        <title>Depth-based differentiation of microbial function through sediment-hosted aquifers and enrichment of novel symbionts in the deep terrestrial subsurface.</title>
        <authorList>
            <person name="Probst A.J."/>
            <person name="Ladd B."/>
            <person name="Jarett J.K."/>
            <person name="Geller-Mcgrath D.E."/>
            <person name="Sieber C.M.K."/>
            <person name="Emerson J.B."/>
            <person name="Anantharaman K."/>
            <person name="Thomas B.C."/>
            <person name="Malmstrom R."/>
            <person name="Stieglmeier M."/>
            <person name="Klingl A."/>
            <person name="Woyke T."/>
            <person name="Ryan C.M."/>
            <person name="Banfield J.F."/>
        </authorList>
    </citation>
    <scope>NUCLEOTIDE SEQUENCE [LARGE SCALE GENOMIC DNA]</scope>
</reference>
<name>A0A2H0U8Q4_9BACT</name>
<dbReference type="EMBL" id="PFBM01000005">
    <property type="protein sequence ID" value="PIR82792.1"/>
    <property type="molecule type" value="Genomic_DNA"/>
</dbReference>
<dbReference type="CDD" id="cd16295">
    <property type="entry name" value="TTHA0252-CPSF-like_MBL-fold"/>
    <property type="match status" value="1"/>
</dbReference>
<evidence type="ECO:0000256" key="1">
    <source>
        <dbReference type="ARBA" id="ARBA00022801"/>
    </source>
</evidence>
<accession>A0A2H0U8Q4</accession>
<evidence type="ECO:0000259" key="2">
    <source>
        <dbReference type="SMART" id="SM00849"/>
    </source>
</evidence>
<evidence type="ECO:0000313" key="4">
    <source>
        <dbReference type="EMBL" id="PIR82792.1"/>
    </source>
</evidence>
<dbReference type="SUPFAM" id="SSF56281">
    <property type="entry name" value="Metallo-hydrolase/oxidoreductase"/>
    <property type="match status" value="1"/>
</dbReference>
<organism evidence="4 5">
    <name type="scientific">Candidatus Kaiserbacteria bacterium CG10_big_fil_rev_8_21_14_0_10_59_10</name>
    <dbReference type="NCBI Taxonomy" id="1974612"/>
    <lineage>
        <taxon>Bacteria</taxon>
        <taxon>Candidatus Kaiseribacteriota</taxon>
    </lineage>
</organism>
<dbReference type="Proteomes" id="UP000231379">
    <property type="component" value="Unassembled WGS sequence"/>
</dbReference>
<dbReference type="InterPro" id="IPR011108">
    <property type="entry name" value="RMMBL"/>
</dbReference>
<dbReference type="GO" id="GO:0016787">
    <property type="term" value="F:hydrolase activity"/>
    <property type="evidence" value="ECO:0007669"/>
    <property type="project" value="UniProtKB-KW"/>
</dbReference>
<keyword evidence="1 4" id="KW-0378">Hydrolase</keyword>
<dbReference type="InterPro" id="IPR022712">
    <property type="entry name" value="Beta_Casp"/>
</dbReference>
<dbReference type="Gene3D" id="3.60.15.10">
    <property type="entry name" value="Ribonuclease Z/Hydroxyacylglutathione hydrolase-like"/>
    <property type="match status" value="1"/>
</dbReference>